<dbReference type="EMBL" id="AOHC02000056">
    <property type="protein sequence ID" value="EMY76020.1"/>
    <property type="molecule type" value="Genomic_DNA"/>
</dbReference>
<keyword evidence="2" id="KW-1185">Reference proteome</keyword>
<name>N1WAT0_9LEPT</name>
<comment type="caution">
    <text evidence="1">The sequence shown here is derived from an EMBL/GenBank/DDBJ whole genome shotgun (WGS) entry which is preliminary data.</text>
</comment>
<evidence type="ECO:0000313" key="1">
    <source>
        <dbReference type="EMBL" id="EMY76020.1"/>
    </source>
</evidence>
<proteinExistence type="predicted"/>
<dbReference type="Proteomes" id="UP000012313">
    <property type="component" value="Unassembled WGS sequence"/>
</dbReference>
<dbReference type="AlphaFoldDB" id="N1WAT0"/>
<accession>N1WAT0</accession>
<organism evidence="1 2">
    <name type="scientific">Leptospira weilii serovar Ranarum str. ICFT</name>
    <dbReference type="NCBI Taxonomy" id="1218598"/>
    <lineage>
        <taxon>Bacteria</taxon>
        <taxon>Pseudomonadati</taxon>
        <taxon>Spirochaetota</taxon>
        <taxon>Spirochaetia</taxon>
        <taxon>Leptospirales</taxon>
        <taxon>Leptospiraceae</taxon>
        <taxon>Leptospira</taxon>
    </lineage>
</organism>
<reference evidence="1" key="1">
    <citation type="submission" date="2013-03" db="EMBL/GenBank/DDBJ databases">
        <authorList>
            <person name="Harkins D.M."/>
            <person name="Durkin A.S."/>
            <person name="Brinkac L.M."/>
            <person name="Haft D.H."/>
            <person name="Selengut J.D."/>
            <person name="Sanka R."/>
            <person name="DePew J."/>
            <person name="Purushe J."/>
            <person name="Hartskeerl R.A."/>
            <person name="Ahmed A."/>
            <person name="van der Linden H."/>
            <person name="Goris M.G.A."/>
            <person name="Vinetz J.M."/>
            <person name="Sutton G.G."/>
            <person name="Nierman W.C."/>
            <person name="Fouts D.E."/>
        </authorList>
    </citation>
    <scope>NUCLEOTIDE SEQUENCE [LARGE SCALE GENOMIC DNA]</scope>
    <source>
        <strain evidence="1">ICFT</strain>
    </source>
</reference>
<gene>
    <name evidence="1" type="ORF">LEP1GSC060_2256</name>
</gene>
<evidence type="ECO:0000313" key="2">
    <source>
        <dbReference type="Proteomes" id="UP000012313"/>
    </source>
</evidence>
<sequence>MNAFLWVGVQGANALEFLIRPRFQPSNSRYSIKFSTDSRDKKS</sequence>
<protein>
    <submittedName>
        <fullName evidence="1">Uncharacterized protein</fullName>
    </submittedName>
</protein>